<evidence type="ECO:0000313" key="2">
    <source>
        <dbReference type="Proteomes" id="UP000708148"/>
    </source>
</evidence>
<dbReference type="Proteomes" id="UP000708148">
    <property type="component" value="Unassembled WGS sequence"/>
</dbReference>
<proteinExistence type="predicted"/>
<comment type="caution">
    <text evidence="1">The sequence shown here is derived from an EMBL/GenBank/DDBJ whole genome shotgun (WGS) entry which is preliminary data.</text>
</comment>
<organism evidence="1 2">
    <name type="scientific">Ostreobium quekettii</name>
    <dbReference type="NCBI Taxonomy" id="121088"/>
    <lineage>
        <taxon>Eukaryota</taxon>
        <taxon>Viridiplantae</taxon>
        <taxon>Chlorophyta</taxon>
        <taxon>core chlorophytes</taxon>
        <taxon>Ulvophyceae</taxon>
        <taxon>TCBD clade</taxon>
        <taxon>Bryopsidales</taxon>
        <taxon>Ostreobineae</taxon>
        <taxon>Ostreobiaceae</taxon>
        <taxon>Ostreobium</taxon>
    </lineage>
</organism>
<protein>
    <submittedName>
        <fullName evidence="1">Uncharacterized protein</fullName>
    </submittedName>
</protein>
<reference evidence="1" key="1">
    <citation type="submission" date="2020-12" db="EMBL/GenBank/DDBJ databases">
        <authorList>
            <person name="Iha C."/>
        </authorList>
    </citation>
    <scope>NUCLEOTIDE SEQUENCE</scope>
</reference>
<name>A0A8S1J0A4_9CHLO</name>
<dbReference type="AlphaFoldDB" id="A0A8S1J0A4"/>
<sequence>MQVYCSLVHAAKELLWQCWRRKAISHKNQAPSVHEGSCHLPPIYIGAVVVLLCSCFGITHNARPSWLVLTLYCYFELEGVLLALVSTREFLGQLTICYASCTSMCWH</sequence>
<accession>A0A8S1J0A4</accession>
<evidence type="ECO:0000313" key="1">
    <source>
        <dbReference type="EMBL" id="CAD7699500.1"/>
    </source>
</evidence>
<dbReference type="EMBL" id="CAJHUC010001034">
    <property type="protein sequence ID" value="CAD7699500.1"/>
    <property type="molecule type" value="Genomic_DNA"/>
</dbReference>
<keyword evidence="2" id="KW-1185">Reference proteome</keyword>
<gene>
    <name evidence="1" type="ORF">OSTQU699_LOCUS4859</name>
</gene>